<dbReference type="Pfam" id="PF05504">
    <property type="entry name" value="Spore_GerAC"/>
    <property type="match status" value="1"/>
</dbReference>
<reference evidence="11 12" key="1">
    <citation type="submission" date="2016-11" db="EMBL/GenBank/DDBJ databases">
        <authorList>
            <person name="Jaros S."/>
            <person name="Januszkiewicz K."/>
            <person name="Wedrychowicz H."/>
        </authorList>
    </citation>
    <scope>NUCLEOTIDE SEQUENCE [LARGE SCALE GENOMIC DNA]</scope>
    <source>
        <strain evidence="11 12">DSM 3089</strain>
    </source>
</reference>
<keyword evidence="3" id="KW-0309">Germination</keyword>
<evidence type="ECO:0000313" key="12">
    <source>
        <dbReference type="Proteomes" id="UP000184526"/>
    </source>
</evidence>
<proteinExistence type="inferred from homology"/>
<evidence type="ECO:0000256" key="1">
    <source>
        <dbReference type="ARBA" id="ARBA00004635"/>
    </source>
</evidence>
<name>A0A1M5W3R4_9CLOT</name>
<accession>A0A1M5W3R4</accession>
<dbReference type="InterPro" id="IPR057336">
    <property type="entry name" value="GerAC_N"/>
</dbReference>
<organism evidence="11 12">
    <name type="scientific">Clostridium collagenovorans DSM 3089</name>
    <dbReference type="NCBI Taxonomy" id="1121306"/>
    <lineage>
        <taxon>Bacteria</taxon>
        <taxon>Bacillati</taxon>
        <taxon>Bacillota</taxon>
        <taxon>Clostridia</taxon>
        <taxon>Eubacteriales</taxon>
        <taxon>Clostridiaceae</taxon>
        <taxon>Clostridium</taxon>
    </lineage>
</organism>
<comment type="similarity">
    <text evidence="2">Belongs to the GerABKC lipoprotein family.</text>
</comment>
<evidence type="ECO:0000256" key="6">
    <source>
        <dbReference type="ARBA" id="ARBA00023139"/>
    </source>
</evidence>
<evidence type="ECO:0000256" key="4">
    <source>
        <dbReference type="ARBA" id="ARBA00022729"/>
    </source>
</evidence>
<keyword evidence="7" id="KW-0449">Lipoprotein</keyword>
<dbReference type="InterPro" id="IPR008844">
    <property type="entry name" value="Spore_GerAC-like"/>
</dbReference>
<dbReference type="InterPro" id="IPR038501">
    <property type="entry name" value="Spore_GerAC_C_sf"/>
</dbReference>
<comment type="subcellular location">
    <subcellularLocation>
        <location evidence="1">Membrane</location>
        <topology evidence="1">Lipid-anchor</topology>
    </subcellularLocation>
</comment>
<dbReference type="OrthoDB" id="2569624at2"/>
<dbReference type="EMBL" id="FQXP01000005">
    <property type="protein sequence ID" value="SHH82088.1"/>
    <property type="molecule type" value="Genomic_DNA"/>
</dbReference>
<feature type="chain" id="PRO_5013064851" evidence="8">
    <location>
        <begin position="23"/>
        <end position="395"/>
    </location>
</feature>
<keyword evidence="12" id="KW-1185">Reference proteome</keyword>
<dbReference type="InterPro" id="IPR046953">
    <property type="entry name" value="Spore_GerAC-like_C"/>
</dbReference>
<keyword evidence="4 8" id="KW-0732">Signal</keyword>
<protein>
    <submittedName>
        <fullName evidence="11">Spore germination protein</fullName>
    </submittedName>
</protein>
<dbReference type="AlphaFoldDB" id="A0A1M5W3R4"/>
<dbReference type="PROSITE" id="PS51257">
    <property type="entry name" value="PROKAR_LIPOPROTEIN"/>
    <property type="match status" value="1"/>
</dbReference>
<sequence>MKVKKIVSIILICCLCCGFSGCWDSVEIDRKGFVSTIAIDVGPEISKKDELKNRDSNKSLENKNLEKLNLIFGYPNMSELGPDKGSTATEKVLKVGCYSMADGIMEASTKSSRDMSMEHTKLFIFSKELLMHQDTFKEVIEYLQREPSINKNTKVVVVDGSAEEFVKFKPEMENNIEAYVNGLMENSQRNSAIFPIDLNTVFRKLIETNSVLIPVLKLDKEENDIVLDGATLIKDFRYDSTIGTDELSNISIVTGSTRSGKRVICKDDVTIDYVIDEVERQLKINYDENNNLVIDMELRIGGQLKNFKEGEKIFNDEEIKDLQGYFNNALKEEFTNTIRYTQEELQTDLFGLQEYIEKYKPSIWKKVKDNWRGNYSEAKINLEVKTKINTIGIIK</sequence>
<evidence type="ECO:0000313" key="11">
    <source>
        <dbReference type="EMBL" id="SHH82088.1"/>
    </source>
</evidence>
<dbReference type="PANTHER" id="PTHR35789:SF1">
    <property type="entry name" value="SPORE GERMINATION PROTEIN B3"/>
    <property type="match status" value="1"/>
</dbReference>
<feature type="domain" description="Spore germination protein N-terminal" evidence="10">
    <location>
        <begin position="24"/>
        <end position="217"/>
    </location>
</feature>
<feature type="signal peptide" evidence="8">
    <location>
        <begin position="1"/>
        <end position="22"/>
    </location>
</feature>
<evidence type="ECO:0000256" key="8">
    <source>
        <dbReference type="SAM" id="SignalP"/>
    </source>
</evidence>
<dbReference type="GO" id="GO:0016020">
    <property type="term" value="C:membrane"/>
    <property type="evidence" value="ECO:0007669"/>
    <property type="project" value="UniProtKB-SubCell"/>
</dbReference>
<evidence type="ECO:0000256" key="5">
    <source>
        <dbReference type="ARBA" id="ARBA00023136"/>
    </source>
</evidence>
<dbReference type="RefSeq" id="WP_072831431.1">
    <property type="nucleotide sequence ID" value="NZ_FQXP01000005.1"/>
</dbReference>
<feature type="domain" description="Spore germination GerAC-like C-terminal" evidence="9">
    <location>
        <begin position="228"/>
        <end position="392"/>
    </location>
</feature>
<dbReference type="Proteomes" id="UP000184526">
    <property type="component" value="Unassembled WGS sequence"/>
</dbReference>
<evidence type="ECO:0000256" key="2">
    <source>
        <dbReference type="ARBA" id="ARBA00007886"/>
    </source>
</evidence>
<keyword evidence="5" id="KW-0472">Membrane</keyword>
<evidence type="ECO:0000256" key="3">
    <source>
        <dbReference type="ARBA" id="ARBA00022544"/>
    </source>
</evidence>
<gene>
    <name evidence="11" type="ORF">SAMN02745196_01531</name>
</gene>
<dbReference type="STRING" id="1121306.SAMN02745196_01531"/>
<dbReference type="Pfam" id="PF25198">
    <property type="entry name" value="Spore_GerAC_N"/>
    <property type="match status" value="1"/>
</dbReference>
<dbReference type="Gene3D" id="3.30.300.210">
    <property type="entry name" value="Nutrient germinant receptor protein C, domain 3"/>
    <property type="match status" value="1"/>
</dbReference>
<evidence type="ECO:0000259" key="10">
    <source>
        <dbReference type="Pfam" id="PF25198"/>
    </source>
</evidence>
<evidence type="ECO:0000256" key="7">
    <source>
        <dbReference type="ARBA" id="ARBA00023288"/>
    </source>
</evidence>
<evidence type="ECO:0000259" key="9">
    <source>
        <dbReference type="Pfam" id="PF05504"/>
    </source>
</evidence>
<dbReference type="NCBIfam" id="TIGR02887">
    <property type="entry name" value="spore_ger_x_C"/>
    <property type="match status" value="1"/>
</dbReference>
<keyword evidence="6" id="KW-0564">Palmitate</keyword>
<dbReference type="GO" id="GO:0009847">
    <property type="term" value="P:spore germination"/>
    <property type="evidence" value="ECO:0007669"/>
    <property type="project" value="InterPro"/>
</dbReference>
<dbReference type="PANTHER" id="PTHR35789">
    <property type="entry name" value="SPORE GERMINATION PROTEIN B3"/>
    <property type="match status" value="1"/>
</dbReference>